<organism evidence="7 8">
    <name type="scientific">Symbiobacterium thermophilum</name>
    <dbReference type="NCBI Taxonomy" id="2734"/>
    <lineage>
        <taxon>Bacteria</taxon>
        <taxon>Bacillati</taxon>
        <taxon>Bacillota</taxon>
        <taxon>Clostridia</taxon>
        <taxon>Eubacteriales</taxon>
        <taxon>Symbiobacteriaceae</taxon>
        <taxon>Symbiobacterium</taxon>
    </lineage>
</organism>
<dbReference type="EMBL" id="PIUK01000026">
    <property type="protein sequence ID" value="MBY6275463.1"/>
    <property type="molecule type" value="Genomic_DNA"/>
</dbReference>
<name>A0A953I729_SYMTR</name>
<dbReference type="InterPro" id="IPR007342">
    <property type="entry name" value="PsuG"/>
</dbReference>
<accession>A0A953I729</accession>
<comment type="cofactor">
    <cofactor evidence="6">
        <name>Mn(2+)</name>
        <dbReference type="ChEBI" id="CHEBI:29035"/>
    </cofactor>
    <text evidence="6">Binds 1 Mn(2+) ion per subunit.</text>
</comment>
<keyword evidence="5 6" id="KW-0326">Glycosidase</keyword>
<feature type="active site" description="Proton donor" evidence="6">
    <location>
        <position position="25"/>
    </location>
</feature>
<feature type="binding site" evidence="6">
    <location>
        <begin position="144"/>
        <end position="146"/>
    </location>
    <ligand>
        <name>substrate</name>
    </ligand>
</feature>
<keyword evidence="3 6" id="KW-0464">Manganese</keyword>
<evidence type="ECO:0000313" key="8">
    <source>
        <dbReference type="Proteomes" id="UP000732377"/>
    </source>
</evidence>
<keyword evidence="2 6" id="KW-0378">Hydrolase</keyword>
<evidence type="ECO:0000256" key="1">
    <source>
        <dbReference type="ARBA" id="ARBA00022723"/>
    </source>
</evidence>
<dbReference type="RefSeq" id="WP_273378324.1">
    <property type="nucleotide sequence ID" value="NZ_PIUK01000026.1"/>
</dbReference>
<evidence type="ECO:0000256" key="4">
    <source>
        <dbReference type="ARBA" id="ARBA00023239"/>
    </source>
</evidence>
<dbReference type="Proteomes" id="UP000732377">
    <property type="component" value="Unassembled WGS sequence"/>
</dbReference>
<gene>
    <name evidence="6" type="primary">psuG</name>
    <name evidence="7" type="ORF">CWE10_04460</name>
</gene>
<dbReference type="AlphaFoldDB" id="A0A953I729"/>
<feature type="binding site" evidence="6">
    <location>
        <position position="142"/>
    </location>
    <ligand>
        <name>Mn(2+)</name>
        <dbReference type="ChEBI" id="CHEBI:29035"/>
    </ligand>
</feature>
<dbReference type="SUPFAM" id="SSF110581">
    <property type="entry name" value="Indigoidine synthase A-like"/>
    <property type="match status" value="1"/>
</dbReference>
<feature type="binding site" evidence="6">
    <location>
        <position position="86"/>
    </location>
    <ligand>
        <name>substrate</name>
    </ligand>
</feature>
<proteinExistence type="inferred from homology"/>
<evidence type="ECO:0000256" key="5">
    <source>
        <dbReference type="ARBA" id="ARBA00023295"/>
    </source>
</evidence>
<keyword evidence="1 6" id="KW-0479">Metal-binding</keyword>
<dbReference type="EC" id="4.2.1.70" evidence="6"/>
<comment type="subunit">
    <text evidence="6">Homotrimer.</text>
</comment>
<dbReference type="GO" id="GO:0005737">
    <property type="term" value="C:cytoplasm"/>
    <property type="evidence" value="ECO:0007669"/>
    <property type="project" value="TreeGrafter"/>
</dbReference>
<keyword evidence="4 6" id="KW-0456">Lyase</keyword>
<comment type="catalytic activity">
    <reaction evidence="6">
        <text>D-ribose 5-phosphate + uracil = psi-UMP + H2O</text>
        <dbReference type="Rhea" id="RHEA:18337"/>
        <dbReference type="ChEBI" id="CHEBI:15377"/>
        <dbReference type="ChEBI" id="CHEBI:17568"/>
        <dbReference type="ChEBI" id="CHEBI:58380"/>
        <dbReference type="ChEBI" id="CHEBI:78346"/>
        <dbReference type="EC" id="4.2.1.70"/>
    </reaction>
</comment>
<dbReference type="GO" id="GO:0046113">
    <property type="term" value="P:nucleobase catabolic process"/>
    <property type="evidence" value="ECO:0007669"/>
    <property type="project" value="UniProtKB-UniRule"/>
</dbReference>
<comment type="similarity">
    <text evidence="6">Belongs to the pseudouridine-5'-phosphate glycosidase family.</text>
</comment>
<evidence type="ECO:0000313" key="7">
    <source>
        <dbReference type="EMBL" id="MBY6275463.1"/>
    </source>
</evidence>
<comment type="caution">
    <text evidence="7">The sequence shown here is derived from an EMBL/GenBank/DDBJ whole genome shotgun (WGS) entry which is preliminary data.</text>
</comment>
<dbReference type="Pfam" id="PF04227">
    <property type="entry name" value="Indigoidine_A"/>
    <property type="match status" value="1"/>
</dbReference>
<dbReference type="PANTHER" id="PTHR42909">
    <property type="entry name" value="ZGC:136858"/>
    <property type="match status" value="1"/>
</dbReference>
<protein>
    <recommendedName>
        <fullName evidence="6">Pseudouridine-5'-phosphate glycosidase</fullName>
        <shortName evidence="6">PsiMP glycosidase</shortName>
        <ecNumber evidence="6">4.2.1.70</ecNumber>
    </recommendedName>
</protein>
<evidence type="ECO:0000256" key="6">
    <source>
        <dbReference type="HAMAP-Rule" id="MF_01876"/>
    </source>
</evidence>
<dbReference type="Gene3D" id="3.40.1790.10">
    <property type="entry name" value="Indigoidine synthase domain"/>
    <property type="match status" value="1"/>
</dbReference>
<evidence type="ECO:0000256" key="2">
    <source>
        <dbReference type="ARBA" id="ARBA00022801"/>
    </source>
</evidence>
<feature type="active site" description="Nucleophile" evidence="6">
    <location>
        <position position="163"/>
    </location>
</feature>
<dbReference type="GO" id="GO:0016798">
    <property type="term" value="F:hydrolase activity, acting on glycosyl bonds"/>
    <property type="evidence" value="ECO:0007669"/>
    <property type="project" value="UniProtKB-KW"/>
</dbReference>
<dbReference type="HAMAP" id="MF_01876">
    <property type="entry name" value="PsiMP_glycosidase"/>
    <property type="match status" value="1"/>
</dbReference>
<evidence type="ECO:0000256" key="3">
    <source>
        <dbReference type="ARBA" id="ARBA00023211"/>
    </source>
</evidence>
<dbReference type="GO" id="GO:0004730">
    <property type="term" value="F:pseudouridylate synthase activity"/>
    <property type="evidence" value="ECO:0007669"/>
    <property type="project" value="UniProtKB-UniRule"/>
</dbReference>
<dbReference type="InterPro" id="IPR022830">
    <property type="entry name" value="Indigdn_synthA-like"/>
</dbReference>
<dbReference type="GO" id="GO:0046872">
    <property type="term" value="F:metal ion binding"/>
    <property type="evidence" value="ECO:0007669"/>
    <property type="project" value="UniProtKB-KW"/>
</dbReference>
<sequence>MKYLLSYTPEVREALDRNRPVVALESTIISHGMPYPENLRTAREVEEIVRSQGAVPATIAVIGGRCKVGLTDEELELLATSPEAVKVSLRDLPVVLARKSLGATTVATTATIAAAAGIEVFVTGGIGGVHRKSPGDPAQMWDVSADLTVLGRTDITVVCAGAKSVLDIGATLEVLETLGVTVLGYRTDRFPGFYTRDTGFGVDARVDTPEEAAAVIHARQQTMLPGGVLVVNPVPEEHAMDPDEVERHIADALKAMAAEGVTGKAVTPYLLARLKEVTGGRALQTNIALVKHNALVGAQIAVALKAGK</sequence>
<comment type="function">
    <text evidence="6">Catalyzes the reversible cleavage of pseudouridine 5'-phosphate (PsiMP) to ribose 5-phosphate and uracil. Functions biologically in the cleavage direction, as part of a pseudouridine degradation pathway.</text>
</comment>
<reference evidence="7" key="1">
    <citation type="submission" date="2017-11" db="EMBL/GenBank/DDBJ databases">
        <title>Three new genomes from thermophilic consortium.</title>
        <authorList>
            <person name="Quaggio R."/>
            <person name="Amgarten D."/>
            <person name="Setubal J.C."/>
        </authorList>
    </citation>
    <scope>NUCLEOTIDE SEQUENCE</scope>
    <source>
        <strain evidence="7">ZCTH01-B2</strain>
    </source>
</reference>
<dbReference type="PANTHER" id="PTHR42909:SF1">
    <property type="entry name" value="CARBOHYDRATE KINASE PFKB DOMAIN-CONTAINING PROTEIN"/>
    <property type="match status" value="1"/>
</dbReference>
<feature type="binding site" evidence="6">
    <location>
        <position position="106"/>
    </location>
    <ligand>
        <name>substrate</name>
    </ligand>
</feature>